<dbReference type="Pfam" id="PF19807">
    <property type="entry name" value="DUF6290"/>
    <property type="match status" value="1"/>
</dbReference>
<dbReference type="EMBL" id="ACRF02000005">
    <property type="protein sequence ID" value="EEW92804.1"/>
    <property type="molecule type" value="Genomic_DNA"/>
</dbReference>
<evidence type="ECO:0008006" key="3">
    <source>
        <dbReference type="Google" id="ProtNLM"/>
    </source>
</evidence>
<comment type="caution">
    <text evidence="1">The sequence shown here is derived from an EMBL/GenBank/DDBJ whole genome shotgun (WGS) entry which is preliminary data.</text>
</comment>
<organism evidence="1 2">
    <name type="scientific">Granulicatella elegans ATCC 700633</name>
    <dbReference type="NCBI Taxonomy" id="626369"/>
    <lineage>
        <taxon>Bacteria</taxon>
        <taxon>Bacillati</taxon>
        <taxon>Bacillota</taxon>
        <taxon>Bacilli</taxon>
        <taxon>Lactobacillales</taxon>
        <taxon>Carnobacteriaceae</taxon>
        <taxon>Granulicatella</taxon>
    </lineage>
</organism>
<evidence type="ECO:0000313" key="1">
    <source>
        <dbReference type="EMBL" id="EEW92804.1"/>
    </source>
</evidence>
<dbReference type="HOGENOM" id="CLU_155311_8_1_9"/>
<accession>D0BMV0</accession>
<dbReference type="RefSeq" id="WP_006703563.1">
    <property type="nucleotide sequence ID" value="NZ_KI391971.1"/>
</dbReference>
<dbReference type="OrthoDB" id="1691100at2"/>
<dbReference type="InterPro" id="IPR046257">
    <property type="entry name" value="DUF6290"/>
</dbReference>
<dbReference type="Proteomes" id="UP000002939">
    <property type="component" value="Unassembled WGS sequence"/>
</dbReference>
<reference evidence="1" key="1">
    <citation type="submission" date="2009-09" db="EMBL/GenBank/DDBJ databases">
        <authorList>
            <consortium name="The Broad Institute Genome Sequencing Platform"/>
            <person name="Ward D."/>
            <person name="Feldgarden M."/>
            <person name="Earl A."/>
            <person name="Young S.K."/>
            <person name="Zeng Q."/>
            <person name="Koehrsen M."/>
            <person name="Alvarado L."/>
            <person name="Berlin A."/>
            <person name="Bochicchio J."/>
            <person name="Borenstein D."/>
            <person name="Chapman S.B."/>
            <person name="Chen Z."/>
            <person name="Engels R."/>
            <person name="Freedman E."/>
            <person name="Gellesch M."/>
            <person name="Goldberg J."/>
            <person name="Griggs A."/>
            <person name="Gujja S."/>
            <person name="Heilman E."/>
            <person name="Heiman D."/>
            <person name="Hepburn T."/>
            <person name="Howarth C."/>
            <person name="Jen D."/>
            <person name="Larson L."/>
            <person name="Lewis B."/>
            <person name="Mehta T."/>
            <person name="Park D."/>
            <person name="Pearson M."/>
            <person name="Roberts A."/>
            <person name="Saif S."/>
            <person name="Shea T."/>
            <person name="Shenoy N."/>
            <person name="Sisk P."/>
            <person name="Stolte C."/>
            <person name="Sykes S."/>
            <person name="Thomson T."/>
            <person name="Walk T."/>
            <person name="White J."/>
            <person name="Yandava C."/>
            <person name="Sibley C.D."/>
            <person name="Field T.R."/>
            <person name="Grinwis M."/>
            <person name="Eshaghurshan C.S."/>
            <person name="Surette M.G."/>
            <person name="Haas B."/>
            <person name="Nusbaum C."/>
            <person name="Birren B."/>
        </authorList>
    </citation>
    <scope>NUCLEOTIDE SEQUENCE [LARGE SCALE GENOMIC DNA]</scope>
    <source>
        <strain evidence="1">ATCC 700633</strain>
    </source>
</reference>
<sequence>MIVSIHLSEEEEQLFKNYAEFTGVDLSTLFKRALLEKIELEHELNIIAEYEKEKINGTLELFDVEEVVAEIGV</sequence>
<gene>
    <name evidence="1" type="ORF">HMPREF0446_01285</name>
</gene>
<reference evidence="1" key="2">
    <citation type="submission" date="2011-10" db="EMBL/GenBank/DDBJ databases">
        <title>The Genome Sequence of Granulicatella elegans ATCC 700633.</title>
        <authorList>
            <consortium name="The Broad Institute Genome Sequencing Platform"/>
            <consortium name="The Broad Institute Genome Sequencing Center for Infectious Disease"/>
            <person name="Earl A."/>
            <person name="Ward D."/>
            <person name="Feldgarden M."/>
            <person name="Gevers D."/>
            <person name="Sibley C.D."/>
            <person name="Field T.R."/>
            <person name="Grinwis M."/>
            <person name="Eshaghurshan C.S."/>
            <person name="Surette M.G."/>
            <person name="Young S.K."/>
            <person name="Zeng Q."/>
            <person name="Gargeya S."/>
            <person name="Fitzgerald M."/>
            <person name="Haas B."/>
            <person name="Abouelleil A."/>
            <person name="Alvarado L."/>
            <person name="Arachchi H.M."/>
            <person name="Berlin A."/>
            <person name="Brown A."/>
            <person name="Chapman S.B."/>
            <person name="Chen Z."/>
            <person name="Dunbar C."/>
            <person name="Freedman E."/>
            <person name="Gearin G."/>
            <person name="Goldberg J."/>
            <person name="Griggs A."/>
            <person name="Gujja S."/>
            <person name="Heiman D."/>
            <person name="Howarth C."/>
            <person name="Larson L."/>
            <person name="Lui A."/>
            <person name="MacDonald P.J.P."/>
            <person name="Montmayeur A."/>
            <person name="Murphy C."/>
            <person name="Neiman D."/>
            <person name="Pearson M."/>
            <person name="Priest M."/>
            <person name="Roberts A."/>
            <person name="Saif S."/>
            <person name="Shea T."/>
            <person name="Shenoy N."/>
            <person name="Sisk P."/>
            <person name="Stolte C."/>
            <person name="Sykes S."/>
            <person name="Wortman J."/>
            <person name="Nusbaum C."/>
            <person name="Birren B."/>
        </authorList>
    </citation>
    <scope>NUCLEOTIDE SEQUENCE [LARGE SCALE GENOMIC DNA]</scope>
    <source>
        <strain evidence="1">ATCC 700633</strain>
    </source>
</reference>
<keyword evidence="2" id="KW-1185">Reference proteome</keyword>
<dbReference type="AlphaFoldDB" id="D0BMV0"/>
<evidence type="ECO:0000313" key="2">
    <source>
        <dbReference type="Proteomes" id="UP000002939"/>
    </source>
</evidence>
<protein>
    <recommendedName>
        <fullName evidence="3">Toxin-antitoxin system, antitoxin component, ribbon-helix-helix domain protein</fullName>
    </recommendedName>
</protein>
<proteinExistence type="predicted"/>
<name>D0BMV0_9LACT</name>
<dbReference type="NCBIfam" id="NF046040">
    <property type="entry name" value="RelB_antitoxin"/>
    <property type="match status" value="1"/>
</dbReference>